<dbReference type="AlphaFoldDB" id="A0A9W8A9I0"/>
<dbReference type="EMBL" id="JANBPT010000304">
    <property type="protein sequence ID" value="KAJ1923917.1"/>
    <property type="molecule type" value="Genomic_DNA"/>
</dbReference>
<keyword evidence="4" id="KW-1185">Reference proteome</keyword>
<organism evidence="3 4">
    <name type="scientific">Tieghemiomyces parasiticus</name>
    <dbReference type="NCBI Taxonomy" id="78921"/>
    <lineage>
        <taxon>Eukaryota</taxon>
        <taxon>Fungi</taxon>
        <taxon>Fungi incertae sedis</taxon>
        <taxon>Zoopagomycota</taxon>
        <taxon>Kickxellomycotina</taxon>
        <taxon>Dimargaritomycetes</taxon>
        <taxon>Dimargaritales</taxon>
        <taxon>Dimargaritaceae</taxon>
        <taxon>Tieghemiomyces</taxon>
    </lineage>
</organism>
<evidence type="ECO:0000313" key="4">
    <source>
        <dbReference type="Proteomes" id="UP001150569"/>
    </source>
</evidence>
<comment type="caution">
    <text evidence="3">The sequence shown here is derived from an EMBL/GenBank/DDBJ whole genome shotgun (WGS) entry which is preliminary data.</text>
</comment>
<sequence>MKYSLALAAVGMLSFAAALPVYTLPFENAEVAAYGALSDSPSTKPFTSGKPNSAANNVKWNAIHESNFNSIDPKDTLSPRSLGNEDDGRTTYTNYLEGFPDETDYEELNELNQDFLTDTDPWMEDQIAATNMKGNNNAEKRAFGDDSNSRGFGSKGTSFGCNRGSTYNEYECDGQSTSNAAKLGTPYGHALHYIKKVTGSTSS</sequence>
<gene>
    <name evidence="3" type="ORF">IWQ60_005554</name>
</gene>
<feature type="region of interest" description="Disordered" evidence="1">
    <location>
        <begin position="69"/>
        <end position="91"/>
    </location>
</feature>
<evidence type="ECO:0000256" key="2">
    <source>
        <dbReference type="SAM" id="SignalP"/>
    </source>
</evidence>
<reference evidence="3" key="1">
    <citation type="submission" date="2022-07" db="EMBL/GenBank/DDBJ databases">
        <title>Phylogenomic reconstructions and comparative analyses of Kickxellomycotina fungi.</title>
        <authorList>
            <person name="Reynolds N.K."/>
            <person name="Stajich J.E."/>
            <person name="Barry K."/>
            <person name="Grigoriev I.V."/>
            <person name="Crous P."/>
            <person name="Smith M.E."/>
        </authorList>
    </citation>
    <scope>NUCLEOTIDE SEQUENCE</scope>
    <source>
        <strain evidence="3">RSA 861</strain>
    </source>
</reference>
<accession>A0A9W8A9I0</accession>
<protein>
    <submittedName>
        <fullName evidence="3">Uncharacterized protein</fullName>
    </submittedName>
</protein>
<feature type="chain" id="PRO_5040932439" evidence="2">
    <location>
        <begin position="19"/>
        <end position="203"/>
    </location>
</feature>
<feature type="signal peptide" evidence="2">
    <location>
        <begin position="1"/>
        <end position="18"/>
    </location>
</feature>
<name>A0A9W8A9I0_9FUNG</name>
<keyword evidence="2" id="KW-0732">Signal</keyword>
<dbReference type="Proteomes" id="UP001150569">
    <property type="component" value="Unassembled WGS sequence"/>
</dbReference>
<evidence type="ECO:0000313" key="3">
    <source>
        <dbReference type="EMBL" id="KAJ1923917.1"/>
    </source>
</evidence>
<evidence type="ECO:0000256" key="1">
    <source>
        <dbReference type="SAM" id="MobiDB-lite"/>
    </source>
</evidence>
<proteinExistence type="predicted"/>